<dbReference type="Proteomes" id="UP001596383">
    <property type="component" value="Unassembled WGS sequence"/>
</dbReference>
<sequence length="117" mass="12967">MTKHTVASVDEILEGDVLGVEVGGIEIAIVNIDGEFYGIQNVCVHRAQRLHTATQERINEEHCITDGPGVINQEECWMTCPGHDWKFDLETGENPATGKKMRTFDVTVDGDDIKVEV</sequence>
<dbReference type="InterPro" id="IPR036922">
    <property type="entry name" value="Rieske_2Fe-2S_sf"/>
</dbReference>
<keyword evidence="4" id="KW-0411">Iron-sulfur</keyword>
<comment type="caution">
    <text evidence="7">The sequence shown here is derived from an EMBL/GenBank/DDBJ whole genome shotgun (WGS) entry which is preliminary data.</text>
</comment>
<dbReference type="GO" id="GO:0051537">
    <property type="term" value="F:2 iron, 2 sulfur cluster binding"/>
    <property type="evidence" value="ECO:0007669"/>
    <property type="project" value="UniProtKB-KW"/>
</dbReference>
<keyword evidence="2" id="KW-0479">Metal-binding</keyword>
<protein>
    <submittedName>
        <fullName evidence="7">Rieske (2Fe-2S) protein</fullName>
    </submittedName>
</protein>
<evidence type="ECO:0000256" key="2">
    <source>
        <dbReference type="ARBA" id="ARBA00022723"/>
    </source>
</evidence>
<keyword evidence="8" id="KW-1185">Reference proteome</keyword>
<dbReference type="RefSeq" id="WP_273741084.1">
    <property type="nucleotide sequence ID" value="NZ_JAQIVI010000521.1"/>
</dbReference>
<evidence type="ECO:0000313" key="7">
    <source>
        <dbReference type="EMBL" id="MFC6768285.1"/>
    </source>
</evidence>
<evidence type="ECO:0000256" key="5">
    <source>
        <dbReference type="ARBA" id="ARBA00034078"/>
    </source>
</evidence>
<dbReference type="EMBL" id="JBHSWV010000521">
    <property type="protein sequence ID" value="MFC6768285.1"/>
    <property type="molecule type" value="Genomic_DNA"/>
</dbReference>
<evidence type="ECO:0000259" key="6">
    <source>
        <dbReference type="PROSITE" id="PS51296"/>
    </source>
</evidence>
<accession>A0ABD5SSZ8</accession>
<dbReference type="PROSITE" id="PS51296">
    <property type="entry name" value="RIESKE"/>
    <property type="match status" value="1"/>
</dbReference>
<reference evidence="7 8" key="1">
    <citation type="journal article" date="2019" name="Int. J. Syst. Evol. Microbiol.">
        <title>The Global Catalogue of Microorganisms (GCM) 10K type strain sequencing project: providing services to taxonomists for standard genome sequencing and annotation.</title>
        <authorList>
            <consortium name="The Broad Institute Genomics Platform"/>
            <consortium name="The Broad Institute Genome Sequencing Center for Infectious Disease"/>
            <person name="Wu L."/>
            <person name="Ma J."/>
        </authorList>
    </citation>
    <scope>NUCLEOTIDE SEQUENCE [LARGE SCALE GENOMIC DNA]</scope>
    <source>
        <strain evidence="7 8">LMG 29247</strain>
    </source>
</reference>
<proteinExistence type="predicted"/>
<dbReference type="SUPFAM" id="SSF50022">
    <property type="entry name" value="ISP domain"/>
    <property type="match status" value="1"/>
</dbReference>
<dbReference type="AlphaFoldDB" id="A0ABD5SSZ8"/>
<feature type="domain" description="Rieske" evidence="6">
    <location>
        <begin position="4"/>
        <end position="115"/>
    </location>
</feature>
<dbReference type="GO" id="GO:0046872">
    <property type="term" value="F:metal ion binding"/>
    <property type="evidence" value="ECO:0007669"/>
    <property type="project" value="UniProtKB-KW"/>
</dbReference>
<name>A0ABD5SSZ8_9EURY</name>
<evidence type="ECO:0000256" key="3">
    <source>
        <dbReference type="ARBA" id="ARBA00023004"/>
    </source>
</evidence>
<evidence type="ECO:0000256" key="4">
    <source>
        <dbReference type="ARBA" id="ARBA00023014"/>
    </source>
</evidence>
<dbReference type="InterPro" id="IPR017941">
    <property type="entry name" value="Rieske_2Fe-2S"/>
</dbReference>
<dbReference type="PANTHER" id="PTHR21496:SF0">
    <property type="entry name" value="RIESKE DOMAIN-CONTAINING PROTEIN"/>
    <property type="match status" value="1"/>
</dbReference>
<comment type="cofactor">
    <cofactor evidence="5">
        <name>[2Fe-2S] cluster</name>
        <dbReference type="ChEBI" id="CHEBI:190135"/>
    </cofactor>
</comment>
<evidence type="ECO:0000313" key="8">
    <source>
        <dbReference type="Proteomes" id="UP001596383"/>
    </source>
</evidence>
<gene>
    <name evidence="7" type="ORF">ACFQE6_25765</name>
</gene>
<evidence type="ECO:0000256" key="1">
    <source>
        <dbReference type="ARBA" id="ARBA00022714"/>
    </source>
</evidence>
<dbReference type="PANTHER" id="PTHR21496">
    <property type="entry name" value="FERREDOXIN-RELATED"/>
    <property type="match status" value="1"/>
</dbReference>
<keyword evidence="1" id="KW-0001">2Fe-2S</keyword>
<organism evidence="7 8">
    <name type="scientific">Natrinema soli</name>
    <dbReference type="NCBI Taxonomy" id="1930624"/>
    <lineage>
        <taxon>Archaea</taxon>
        <taxon>Methanobacteriati</taxon>
        <taxon>Methanobacteriota</taxon>
        <taxon>Stenosarchaea group</taxon>
        <taxon>Halobacteria</taxon>
        <taxon>Halobacteriales</taxon>
        <taxon>Natrialbaceae</taxon>
        <taxon>Natrinema</taxon>
    </lineage>
</organism>
<dbReference type="Pfam" id="PF00355">
    <property type="entry name" value="Rieske"/>
    <property type="match status" value="1"/>
</dbReference>
<dbReference type="Gene3D" id="2.102.10.10">
    <property type="entry name" value="Rieske [2Fe-2S] iron-sulphur domain"/>
    <property type="match status" value="1"/>
</dbReference>
<keyword evidence="3" id="KW-0408">Iron</keyword>